<evidence type="ECO:0000256" key="2">
    <source>
        <dbReference type="ARBA" id="ARBA00022598"/>
    </source>
</evidence>
<dbReference type="NCBIfam" id="NF007801">
    <property type="entry name" value="PRK10507.1"/>
    <property type="match status" value="1"/>
</dbReference>
<keyword evidence="4" id="KW-0547">Nucleotide-binding</keyword>
<dbReference type="Pfam" id="PF03738">
    <property type="entry name" value="GSP_synth"/>
    <property type="match status" value="1"/>
</dbReference>
<dbReference type="Proteomes" id="UP000095347">
    <property type="component" value="Unassembled WGS sequence"/>
</dbReference>
<dbReference type="Gene3D" id="3.30.1490.330">
    <property type="match status" value="1"/>
</dbReference>
<gene>
    <name evidence="8" type="ORF">BEN30_12080</name>
</gene>
<feature type="domain" description="Peptidase C51" evidence="7">
    <location>
        <begin position="31"/>
        <end position="175"/>
    </location>
</feature>
<dbReference type="EMBL" id="MCGG01000032">
    <property type="protein sequence ID" value="OEJ66520.1"/>
    <property type="molecule type" value="Genomic_DNA"/>
</dbReference>
<dbReference type="Pfam" id="PF05257">
    <property type="entry name" value="CHAP"/>
    <property type="match status" value="1"/>
</dbReference>
<dbReference type="SUPFAM" id="SSF54001">
    <property type="entry name" value="Cysteine proteinases"/>
    <property type="match status" value="1"/>
</dbReference>
<keyword evidence="9" id="KW-1185">Reference proteome</keyword>
<evidence type="ECO:0000259" key="7">
    <source>
        <dbReference type="PROSITE" id="PS50911"/>
    </source>
</evidence>
<keyword evidence="2" id="KW-0436">Ligase</keyword>
<evidence type="ECO:0000256" key="6">
    <source>
        <dbReference type="ARBA" id="ARBA00022842"/>
    </source>
</evidence>
<dbReference type="InterPro" id="IPR005494">
    <property type="entry name" value="GSPS_pre-ATP-grasp-like_dom"/>
</dbReference>
<evidence type="ECO:0000256" key="5">
    <source>
        <dbReference type="ARBA" id="ARBA00022840"/>
    </source>
</evidence>
<dbReference type="InterPro" id="IPR051705">
    <property type="entry name" value="Gsp_Synthetase/Amidase"/>
</dbReference>
<reference evidence="9" key="1">
    <citation type="submission" date="2016-07" db="EMBL/GenBank/DDBJ databases">
        <authorList>
            <person name="Florea S."/>
            <person name="Webb J.S."/>
            <person name="Jaromczyk J."/>
            <person name="Schardl C.L."/>
        </authorList>
    </citation>
    <scope>NUCLEOTIDE SEQUENCE [LARGE SCALE GENOMIC DNA]</scope>
    <source>
        <strain evidence="9">MV-1</strain>
    </source>
</reference>
<evidence type="ECO:0000256" key="3">
    <source>
        <dbReference type="ARBA" id="ARBA00022723"/>
    </source>
</evidence>
<keyword evidence="6" id="KW-0460">Magnesium</keyword>
<comment type="caution">
    <text evidence="8">The sequence shown here is derived from an EMBL/GenBank/DDBJ whole genome shotgun (WGS) entry which is preliminary data.</text>
</comment>
<dbReference type="PANTHER" id="PTHR30094:SF0">
    <property type="entry name" value="BIFUNCTIONAL GLUTATHIONYLSPERMIDINE SYNTHETASE_AMIDASE-RELATED"/>
    <property type="match status" value="1"/>
</dbReference>
<keyword evidence="5" id="KW-0067">ATP-binding</keyword>
<evidence type="ECO:0000313" key="8">
    <source>
        <dbReference type="EMBL" id="OEJ66520.1"/>
    </source>
</evidence>
<dbReference type="GO" id="GO:0046872">
    <property type="term" value="F:metal ion binding"/>
    <property type="evidence" value="ECO:0007669"/>
    <property type="project" value="UniProtKB-KW"/>
</dbReference>
<dbReference type="STRING" id="28181.BEN30_12080"/>
<dbReference type="GO" id="GO:0005524">
    <property type="term" value="F:ATP binding"/>
    <property type="evidence" value="ECO:0007669"/>
    <property type="project" value="UniProtKB-KW"/>
</dbReference>
<dbReference type="AlphaFoldDB" id="A0A1E5Q6F1"/>
<accession>A0A1E5Q6F1</accession>
<dbReference type="InterPro" id="IPR007921">
    <property type="entry name" value="CHAP_dom"/>
</dbReference>
<evidence type="ECO:0000313" key="9">
    <source>
        <dbReference type="Proteomes" id="UP000095347"/>
    </source>
</evidence>
<dbReference type="SUPFAM" id="SSF56059">
    <property type="entry name" value="Glutathione synthetase ATP-binding domain-like"/>
    <property type="match status" value="1"/>
</dbReference>
<protein>
    <submittedName>
        <fullName evidence="8">Bifunctional glutathionylspermidine amidase/synthase</fullName>
    </submittedName>
</protein>
<dbReference type="Gene3D" id="3.90.1720.10">
    <property type="entry name" value="endopeptidase domain like (from Nostoc punctiforme)"/>
    <property type="match status" value="1"/>
</dbReference>
<comment type="similarity">
    <text evidence="1">In the C-terminal section; belongs to the glutathionylspermidine synthase preATP-grasp family.</text>
</comment>
<keyword evidence="3" id="KW-0479">Metal-binding</keyword>
<evidence type="ECO:0000256" key="1">
    <source>
        <dbReference type="ARBA" id="ARBA00008227"/>
    </source>
</evidence>
<name>A0A1E5Q6F1_9PROT</name>
<dbReference type="InterPro" id="IPR038765">
    <property type="entry name" value="Papain-like_cys_pep_sf"/>
</dbReference>
<dbReference type="OrthoDB" id="9765517at2"/>
<organism evidence="8 9">
    <name type="scientific">Magnetovibrio blakemorei</name>
    <dbReference type="NCBI Taxonomy" id="28181"/>
    <lineage>
        <taxon>Bacteria</taxon>
        <taxon>Pseudomonadati</taxon>
        <taxon>Pseudomonadota</taxon>
        <taxon>Alphaproteobacteria</taxon>
        <taxon>Rhodospirillales</taxon>
        <taxon>Magnetovibrionaceae</taxon>
        <taxon>Magnetovibrio</taxon>
    </lineage>
</organism>
<proteinExistence type="inferred from homology"/>
<sequence length="628" mass="70644">MASLDKHHKAPFGRVLGLGPGRVEVYSSDYDTADLPNRHAFRSMIDDVYMGYKWQCVELARRWLYINKGYVFEDVAMAYDIFRLRDVTVVADGSKLPLQSFPNGAKRPPEPGCLLIWNEGGEFNVTGHVAVVTEVFADRVHCIEQNVEDKVWPDGINYSRALSARTDDEGRYWIDCTFENSGILGWVIQTADATFAETIPEPDRGLFNIHRRAIANLGQAAKPWLNPANPDEAAYITMMGGHRMSSAASDPYAYFRISETARNEIKRATNELHAMFMHATDRVLQDDALLAAFNLPPALVGRIRQSWDNRRNQMIAGRFDFSLSERGLKVFEYNCDSSSCYMEAGKVQGLWADHFGVTEGRDCGEKLFSQLKDAWAGSGVDATLHILHDTDPEEIYHAQFMKSAMEAAGLTCKLVTGVSSLRWGVGGQIIDADGEEIKWVWKTWAWETALDQIRDQISEDDENLRLGKTIDRATTPPRLVDVLLRPDVMVFEPLWTLIPSNKAMLPILWSIFPNHPYLLNTLYTLSDELKHKGYVVKPIVGRCGENIRIVDDVNHLISQTDGQFDDQQRVYQELFPLPRLSGLNVQICTFSVAARYGGACLRADPSAVITADSDILPLRIVSDENLET</sequence>
<evidence type="ECO:0000256" key="4">
    <source>
        <dbReference type="ARBA" id="ARBA00022741"/>
    </source>
</evidence>
<dbReference type="PROSITE" id="PS50911">
    <property type="entry name" value="CHAP"/>
    <property type="match status" value="1"/>
</dbReference>
<dbReference type="RefSeq" id="WP_069958335.1">
    <property type="nucleotide sequence ID" value="NZ_MCGG01000032.1"/>
</dbReference>
<dbReference type="PANTHER" id="PTHR30094">
    <property type="entry name" value="BIFUNCTIONAL GLUTATHIONYLSPERMIDINE SYNTHETASE/AMIDASE-RELATED"/>
    <property type="match status" value="1"/>
</dbReference>
<dbReference type="SUPFAM" id="SSF52440">
    <property type="entry name" value="PreATP-grasp domain"/>
    <property type="match status" value="1"/>
</dbReference>
<dbReference type="GO" id="GO:0016874">
    <property type="term" value="F:ligase activity"/>
    <property type="evidence" value="ECO:0007669"/>
    <property type="project" value="UniProtKB-KW"/>
</dbReference>
<dbReference type="InterPro" id="IPR016185">
    <property type="entry name" value="PreATP-grasp_dom_sf"/>
</dbReference>